<protein>
    <submittedName>
        <fullName evidence="1">Uncharacterized protein</fullName>
    </submittedName>
</protein>
<dbReference type="HOGENOM" id="CLU_2709170_0_0_1"/>
<gene>
    <name evidence="1" type="ORF">OsI_13192</name>
</gene>
<accession>B8AQA4</accession>
<dbReference type="Proteomes" id="UP000007015">
    <property type="component" value="Chromosome 3"/>
</dbReference>
<name>B8AQA4_ORYSI</name>
<dbReference type="EMBL" id="CM000128">
    <property type="protein sequence ID" value="EEC76027.1"/>
    <property type="molecule type" value="Genomic_DNA"/>
</dbReference>
<reference evidence="1 2" key="1">
    <citation type="journal article" date="2005" name="PLoS Biol.">
        <title>The genomes of Oryza sativa: a history of duplications.</title>
        <authorList>
            <person name="Yu J."/>
            <person name="Wang J."/>
            <person name="Lin W."/>
            <person name="Li S."/>
            <person name="Li H."/>
            <person name="Zhou J."/>
            <person name="Ni P."/>
            <person name="Dong W."/>
            <person name="Hu S."/>
            <person name="Zeng C."/>
            <person name="Zhang J."/>
            <person name="Zhang Y."/>
            <person name="Li R."/>
            <person name="Xu Z."/>
            <person name="Li S."/>
            <person name="Li X."/>
            <person name="Zheng H."/>
            <person name="Cong L."/>
            <person name="Lin L."/>
            <person name="Yin J."/>
            <person name="Geng J."/>
            <person name="Li G."/>
            <person name="Shi J."/>
            <person name="Liu J."/>
            <person name="Lv H."/>
            <person name="Li J."/>
            <person name="Wang J."/>
            <person name="Deng Y."/>
            <person name="Ran L."/>
            <person name="Shi X."/>
            <person name="Wang X."/>
            <person name="Wu Q."/>
            <person name="Li C."/>
            <person name="Ren X."/>
            <person name="Wang J."/>
            <person name="Wang X."/>
            <person name="Li D."/>
            <person name="Liu D."/>
            <person name="Zhang X."/>
            <person name="Ji Z."/>
            <person name="Zhao W."/>
            <person name="Sun Y."/>
            <person name="Zhang Z."/>
            <person name="Bao J."/>
            <person name="Han Y."/>
            <person name="Dong L."/>
            <person name="Ji J."/>
            <person name="Chen P."/>
            <person name="Wu S."/>
            <person name="Liu J."/>
            <person name="Xiao Y."/>
            <person name="Bu D."/>
            <person name="Tan J."/>
            <person name="Yang L."/>
            <person name="Ye C."/>
            <person name="Zhang J."/>
            <person name="Xu J."/>
            <person name="Zhou Y."/>
            <person name="Yu Y."/>
            <person name="Zhang B."/>
            <person name="Zhuang S."/>
            <person name="Wei H."/>
            <person name="Liu B."/>
            <person name="Lei M."/>
            <person name="Yu H."/>
            <person name="Li Y."/>
            <person name="Xu H."/>
            <person name="Wei S."/>
            <person name="He X."/>
            <person name="Fang L."/>
            <person name="Zhang Z."/>
            <person name="Zhang Y."/>
            <person name="Huang X."/>
            <person name="Su Z."/>
            <person name="Tong W."/>
            <person name="Li J."/>
            <person name="Tong Z."/>
            <person name="Li S."/>
            <person name="Ye J."/>
            <person name="Wang L."/>
            <person name="Fang L."/>
            <person name="Lei T."/>
            <person name="Chen C."/>
            <person name="Chen H."/>
            <person name="Xu Z."/>
            <person name="Li H."/>
            <person name="Huang H."/>
            <person name="Zhang F."/>
            <person name="Xu H."/>
            <person name="Li N."/>
            <person name="Zhao C."/>
            <person name="Li S."/>
            <person name="Dong L."/>
            <person name="Huang Y."/>
            <person name="Li L."/>
            <person name="Xi Y."/>
            <person name="Qi Q."/>
            <person name="Li W."/>
            <person name="Zhang B."/>
            <person name="Hu W."/>
            <person name="Zhang Y."/>
            <person name="Tian X."/>
            <person name="Jiao Y."/>
            <person name="Liang X."/>
            <person name="Jin J."/>
            <person name="Gao L."/>
            <person name="Zheng W."/>
            <person name="Hao B."/>
            <person name="Liu S."/>
            <person name="Wang W."/>
            <person name="Yuan L."/>
            <person name="Cao M."/>
            <person name="McDermott J."/>
            <person name="Samudrala R."/>
            <person name="Wang J."/>
            <person name="Wong G.K."/>
            <person name="Yang H."/>
        </authorList>
    </citation>
    <scope>NUCLEOTIDE SEQUENCE [LARGE SCALE GENOMIC DNA]</scope>
    <source>
        <strain evidence="2">cv. 93-11</strain>
    </source>
</reference>
<proteinExistence type="predicted"/>
<keyword evidence="2" id="KW-1185">Reference proteome</keyword>
<dbReference type="AlphaFoldDB" id="B8AQA4"/>
<dbReference type="Gramene" id="BGIOSGA009961-TA">
    <property type="protein sequence ID" value="BGIOSGA009961-PA"/>
    <property type="gene ID" value="BGIOSGA009961"/>
</dbReference>
<evidence type="ECO:0000313" key="2">
    <source>
        <dbReference type="Proteomes" id="UP000007015"/>
    </source>
</evidence>
<evidence type="ECO:0000313" key="1">
    <source>
        <dbReference type="EMBL" id="EEC76027.1"/>
    </source>
</evidence>
<organism evidence="1 2">
    <name type="scientific">Oryza sativa subsp. indica</name>
    <name type="common">Rice</name>
    <dbReference type="NCBI Taxonomy" id="39946"/>
    <lineage>
        <taxon>Eukaryota</taxon>
        <taxon>Viridiplantae</taxon>
        <taxon>Streptophyta</taxon>
        <taxon>Embryophyta</taxon>
        <taxon>Tracheophyta</taxon>
        <taxon>Spermatophyta</taxon>
        <taxon>Magnoliopsida</taxon>
        <taxon>Liliopsida</taxon>
        <taxon>Poales</taxon>
        <taxon>Poaceae</taxon>
        <taxon>BOP clade</taxon>
        <taxon>Oryzoideae</taxon>
        <taxon>Oryzeae</taxon>
        <taxon>Oryzinae</taxon>
        <taxon>Oryza</taxon>
        <taxon>Oryza sativa</taxon>
    </lineage>
</organism>
<sequence length="73" mass="7929">MARPSSATAWFCISSRRTRLVLRNASASLMNMLVARLPIRDASSIIIIVAAAATTDEEEELELELLQALPGSE</sequence>